<keyword evidence="1" id="KW-0812">Transmembrane</keyword>
<comment type="caution">
    <text evidence="2">The sequence shown here is derived from an EMBL/GenBank/DDBJ whole genome shotgun (WGS) entry which is preliminary data.</text>
</comment>
<dbReference type="EMBL" id="BAAAOB010000001">
    <property type="protein sequence ID" value="GAA1777808.1"/>
    <property type="molecule type" value="Genomic_DNA"/>
</dbReference>
<evidence type="ECO:0000313" key="2">
    <source>
        <dbReference type="EMBL" id="GAA1777808.1"/>
    </source>
</evidence>
<dbReference type="Proteomes" id="UP001500851">
    <property type="component" value="Unassembled WGS sequence"/>
</dbReference>
<accession>A0ABN2L785</accession>
<reference evidence="2 3" key="1">
    <citation type="journal article" date="2019" name="Int. J. Syst. Evol. Microbiol.">
        <title>The Global Catalogue of Microorganisms (GCM) 10K type strain sequencing project: providing services to taxonomists for standard genome sequencing and annotation.</title>
        <authorList>
            <consortium name="The Broad Institute Genomics Platform"/>
            <consortium name="The Broad Institute Genome Sequencing Center for Infectious Disease"/>
            <person name="Wu L."/>
            <person name="Ma J."/>
        </authorList>
    </citation>
    <scope>NUCLEOTIDE SEQUENCE [LARGE SCALE GENOMIC DNA]</scope>
    <source>
        <strain evidence="2 3">JCM 14736</strain>
    </source>
</reference>
<keyword evidence="1" id="KW-1133">Transmembrane helix</keyword>
<proteinExistence type="predicted"/>
<sequence length="196" mass="20853">MTLPELPEATEVDDPTRLSTRTSAHWGLVVLLGAAAVAIFVGLAFWVASLLPETQEPGTECFLHNAQACRITSEAGILSAVEDQARISFPEGTQLVQSESSGSGWGPEVDRSALVRVPADAKILFDPHYTELSPEQLAREAASLPAEWEVSGFVSAHRLPRPQPQATGVVERLPSVVVLEGPVDGADHTAVVLVSE</sequence>
<gene>
    <name evidence="2" type="ORF">GCM10009768_02950</name>
</gene>
<dbReference type="RefSeq" id="WP_344028416.1">
    <property type="nucleotide sequence ID" value="NZ_BAAAOB010000001.1"/>
</dbReference>
<keyword evidence="1" id="KW-0472">Membrane</keyword>
<name>A0ABN2L785_9MICO</name>
<feature type="transmembrane region" description="Helical" evidence="1">
    <location>
        <begin position="26"/>
        <end position="48"/>
    </location>
</feature>
<organism evidence="2 3">
    <name type="scientific">Leucobacter iarius</name>
    <dbReference type="NCBI Taxonomy" id="333963"/>
    <lineage>
        <taxon>Bacteria</taxon>
        <taxon>Bacillati</taxon>
        <taxon>Actinomycetota</taxon>
        <taxon>Actinomycetes</taxon>
        <taxon>Micrococcales</taxon>
        <taxon>Microbacteriaceae</taxon>
        <taxon>Leucobacter</taxon>
    </lineage>
</organism>
<evidence type="ECO:0000313" key="3">
    <source>
        <dbReference type="Proteomes" id="UP001500851"/>
    </source>
</evidence>
<evidence type="ECO:0000256" key="1">
    <source>
        <dbReference type="SAM" id="Phobius"/>
    </source>
</evidence>
<keyword evidence="3" id="KW-1185">Reference proteome</keyword>
<protein>
    <submittedName>
        <fullName evidence="2">Uncharacterized protein</fullName>
    </submittedName>
</protein>